<organism evidence="1 2">
    <name type="scientific">Aciduliprofundum boonei (strain DSM 19572 / T469)</name>
    <dbReference type="NCBI Taxonomy" id="439481"/>
    <lineage>
        <taxon>Archaea</taxon>
        <taxon>Methanobacteriati</taxon>
        <taxon>Thermoplasmatota</taxon>
        <taxon>DHVE2 group</taxon>
        <taxon>Candidatus Aciduliprofundum</taxon>
    </lineage>
</organism>
<dbReference type="HOGENOM" id="CLU_114057_1_1_2"/>
<reference evidence="1" key="1">
    <citation type="submission" date="2010-02" db="EMBL/GenBank/DDBJ databases">
        <title>Complete sequence of Aciduliprofundum boonei T469.</title>
        <authorList>
            <consortium name="US DOE Joint Genome Institute"/>
            <person name="Lucas S."/>
            <person name="Copeland A."/>
            <person name="Lapidus A."/>
            <person name="Cheng J.-F."/>
            <person name="Bruce D."/>
            <person name="Goodwin L."/>
            <person name="Pitluck S."/>
            <person name="Saunders E."/>
            <person name="Detter J.C."/>
            <person name="Han C."/>
            <person name="Tapia R."/>
            <person name="Land M."/>
            <person name="Hauser L."/>
            <person name="Kyrpides N."/>
            <person name="Mikhailova N."/>
            <person name="Flores G."/>
            <person name="Reysenbach A.-L."/>
            <person name="Woyke T."/>
        </authorList>
    </citation>
    <scope>NUCLEOTIDE SEQUENCE</scope>
    <source>
        <strain evidence="1">T469</strain>
    </source>
</reference>
<dbReference type="InterPro" id="IPR015946">
    <property type="entry name" value="KH_dom-like_a/b"/>
</dbReference>
<dbReference type="Gene3D" id="3.30.300.20">
    <property type="match status" value="1"/>
</dbReference>
<dbReference type="InterPro" id="IPR036102">
    <property type="entry name" value="OsmC/Ohrsf"/>
</dbReference>
<evidence type="ECO:0000313" key="2">
    <source>
        <dbReference type="Proteomes" id="UP000001400"/>
    </source>
</evidence>
<name>D3TCX3_ACIB4</name>
<dbReference type="KEGG" id="abi:Aboo_0597"/>
<dbReference type="InterPro" id="IPR003718">
    <property type="entry name" value="OsmC/Ohr_fam"/>
</dbReference>
<sequence length="129" mass="14663">MRHIEGMRFVGETDEHSIILESAYLGEQKGPAPMEALLMSLGGCTGMDVVAILRKMRDEPKKFEIEIEGETAQEHPKVYTKVHLKYIFWGVEYEKAKKAVELSQNRYCPVSATLKRGGTEVTYEIIIKD</sequence>
<evidence type="ECO:0000313" key="1">
    <source>
        <dbReference type="EMBL" id="ADD08408.1"/>
    </source>
</evidence>
<gene>
    <name evidence="1" type="ordered locus">Aboo_0597</name>
</gene>
<dbReference type="AlphaFoldDB" id="D3TCX3"/>
<dbReference type="Proteomes" id="UP000001400">
    <property type="component" value="Chromosome"/>
</dbReference>
<dbReference type="PANTHER" id="PTHR34352:SF1">
    <property type="entry name" value="PROTEIN YHFA"/>
    <property type="match status" value="1"/>
</dbReference>
<protein>
    <submittedName>
        <fullName evidence="1">OsmC family protein</fullName>
    </submittedName>
</protein>
<accession>D3TCX3</accession>
<dbReference type="EMBL" id="CP001941">
    <property type="protein sequence ID" value="ADD08408.1"/>
    <property type="molecule type" value="Genomic_DNA"/>
</dbReference>
<dbReference type="Pfam" id="PF02566">
    <property type="entry name" value="OsmC"/>
    <property type="match status" value="1"/>
</dbReference>
<keyword evidence="2" id="KW-1185">Reference proteome</keyword>
<proteinExistence type="predicted"/>
<dbReference type="PANTHER" id="PTHR34352">
    <property type="entry name" value="PROTEIN YHFA"/>
    <property type="match status" value="1"/>
</dbReference>
<dbReference type="SUPFAM" id="SSF82784">
    <property type="entry name" value="OsmC-like"/>
    <property type="match status" value="1"/>
</dbReference>